<dbReference type="SUPFAM" id="SSF141678">
    <property type="entry name" value="MAL13P1.257-like"/>
    <property type="match status" value="1"/>
</dbReference>
<dbReference type="KEGG" id="cput:CONPUDRAFT_79039"/>
<reference evidence="5" key="1">
    <citation type="journal article" date="2012" name="Science">
        <title>The Paleozoic origin of enzymatic lignin decomposition reconstructed from 31 fungal genomes.</title>
        <authorList>
            <person name="Floudas D."/>
            <person name="Binder M."/>
            <person name="Riley R."/>
            <person name="Barry K."/>
            <person name="Blanchette R.A."/>
            <person name="Henrissat B."/>
            <person name="Martinez A.T."/>
            <person name="Otillar R."/>
            <person name="Spatafora J.W."/>
            <person name="Yadav J.S."/>
            <person name="Aerts A."/>
            <person name="Benoit I."/>
            <person name="Boyd A."/>
            <person name="Carlson A."/>
            <person name="Copeland A."/>
            <person name="Coutinho P.M."/>
            <person name="de Vries R.P."/>
            <person name="Ferreira P."/>
            <person name="Findley K."/>
            <person name="Foster B."/>
            <person name="Gaskell J."/>
            <person name="Glotzer D."/>
            <person name="Gorecki P."/>
            <person name="Heitman J."/>
            <person name="Hesse C."/>
            <person name="Hori C."/>
            <person name="Igarashi K."/>
            <person name="Jurgens J.A."/>
            <person name="Kallen N."/>
            <person name="Kersten P."/>
            <person name="Kohler A."/>
            <person name="Kuees U."/>
            <person name="Kumar T.K.A."/>
            <person name="Kuo A."/>
            <person name="LaButti K."/>
            <person name="Larrondo L.F."/>
            <person name="Lindquist E."/>
            <person name="Ling A."/>
            <person name="Lombard V."/>
            <person name="Lucas S."/>
            <person name="Lundell T."/>
            <person name="Martin R."/>
            <person name="McLaughlin D.J."/>
            <person name="Morgenstern I."/>
            <person name="Morin E."/>
            <person name="Murat C."/>
            <person name="Nagy L.G."/>
            <person name="Nolan M."/>
            <person name="Ohm R.A."/>
            <person name="Patyshakuliyeva A."/>
            <person name="Rokas A."/>
            <person name="Ruiz-Duenas F.J."/>
            <person name="Sabat G."/>
            <person name="Salamov A."/>
            <person name="Samejima M."/>
            <person name="Schmutz J."/>
            <person name="Slot J.C."/>
            <person name="St John F."/>
            <person name="Stenlid J."/>
            <person name="Sun H."/>
            <person name="Sun S."/>
            <person name="Syed K."/>
            <person name="Tsang A."/>
            <person name="Wiebenga A."/>
            <person name="Young D."/>
            <person name="Pisabarro A."/>
            <person name="Eastwood D.C."/>
            <person name="Martin F."/>
            <person name="Cullen D."/>
            <person name="Grigoriev I.V."/>
            <person name="Hibbett D.S."/>
        </authorList>
    </citation>
    <scope>NUCLEOTIDE SEQUENCE [LARGE SCALE GENOMIC DNA]</scope>
    <source>
        <strain evidence="5">RWD-64-598 SS2</strain>
    </source>
</reference>
<proteinExistence type="inferred from homology"/>
<dbReference type="Proteomes" id="UP000053558">
    <property type="component" value="Unassembled WGS sequence"/>
</dbReference>
<dbReference type="Pfam" id="PF05907">
    <property type="entry name" value="CXXC_Zn-b_euk"/>
    <property type="match status" value="1"/>
</dbReference>
<dbReference type="RefSeq" id="XP_007762804.1">
    <property type="nucleotide sequence ID" value="XM_007764614.1"/>
</dbReference>
<dbReference type="PANTHER" id="PTHR12857:SF0">
    <property type="entry name" value="CXXC MOTIF CONTAINING ZINC BINDING PROTEIN"/>
    <property type="match status" value="1"/>
</dbReference>
<dbReference type="InterPro" id="IPR008584">
    <property type="entry name" value="CXXC_Zn-binding_euk"/>
</dbReference>
<dbReference type="OMA" id="TAHFVWR"/>
<dbReference type="EMBL" id="JH711573">
    <property type="protein sequence ID" value="EIW86804.1"/>
    <property type="molecule type" value="Genomic_DNA"/>
</dbReference>
<accession>A0A5M3N6W6</accession>
<keyword evidence="2" id="KW-0479">Metal-binding</keyword>
<name>A0A5M3N6W6_CONPW</name>
<evidence type="ECO:0000313" key="5">
    <source>
        <dbReference type="Proteomes" id="UP000053558"/>
    </source>
</evidence>
<dbReference type="GeneID" id="19209860"/>
<comment type="caution">
    <text evidence="4">The sequence shown here is derived from an EMBL/GenBank/DDBJ whole genome shotgun (WGS) entry which is preliminary data.</text>
</comment>
<evidence type="ECO:0000256" key="3">
    <source>
        <dbReference type="ARBA" id="ARBA00022833"/>
    </source>
</evidence>
<dbReference type="GO" id="GO:0008270">
    <property type="term" value="F:zinc ion binding"/>
    <property type="evidence" value="ECO:0007669"/>
    <property type="project" value="TreeGrafter"/>
</dbReference>
<gene>
    <name evidence="4" type="ORF">CONPUDRAFT_79039</name>
</gene>
<dbReference type="AlphaFoldDB" id="A0A5M3N6W6"/>
<evidence type="ECO:0000313" key="4">
    <source>
        <dbReference type="EMBL" id="EIW86804.1"/>
    </source>
</evidence>
<evidence type="ECO:0000256" key="2">
    <source>
        <dbReference type="ARBA" id="ARBA00022723"/>
    </source>
</evidence>
<dbReference type="PANTHER" id="PTHR12857">
    <property type="entry name" value="CXXC MOTIF CONTAINING ZINC BINDING PROTEIN"/>
    <property type="match status" value="1"/>
</dbReference>
<organism evidence="4 5">
    <name type="scientific">Coniophora puteana (strain RWD-64-598)</name>
    <name type="common">Brown rot fungus</name>
    <dbReference type="NCBI Taxonomy" id="741705"/>
    <lineage>
        <taxon>Eukaryota</taxon>
        <taxon>Fungi</taxon>
        <taxon>Dikarya</taxon>
        <taxon>Basidiomycota</taxon>
        <taxon>Agaricomycotina</taxon>
        <taxon>Agaricomycetes</taxon>
        <taxon>Agaricomycetidae</taxon>
        <taxon>Boletales</taxon>
        <taxon>Coniophorineae</taxon>
        <taxon>Coniophoraceae</taxon>
        <taxon>Coniophora</taxon>
    </lineage>
</organism>
<keyword evidence="5" id="KW-1185">Reference proteome</keyword>
<protein>
    <submittedName>
        <fullName evidence="4">DUF866-domain-containing protein</fullName>
    </submittedName>
</protein>
<sequence>MVRLQLSIKADLENVTDLVPASDSFEYFFQVKCNSCHEIHPKFVSMNRLEEREMSGGKNNTAHFVWRCGNCKRESSAKFDTSPVRPYSSAANGQFAPLLVIECRGLEFTGFDPQGTWRCVGEESGTPFEVSLEEEAEWMDYDEKAKLPAGVSNIESEWSRA</sequence>
<keyword evidence="3" id="KW-0862">Zinc</keyword>
<comment type="similarity">
    <text evidence="1">Belongs to the UPF0587 family.</text>
</comment>
<evidence type="ECO:0000256" key="1">
    <source>
        <dbReference type="ARBA" id="ARBA00007818"/>
    </source>
</evidence>
<dbReference type="OrthoDB" id="10248838at2759"/>